<dbReference type="OrthoDB" id="9812921at2"/>
<dbReference type="Proteomes" id="UP000290545">
    <property type="component" value="Unassembled WGS sequence"/>
</dbReference>
<evidence type="ECO:0000259" key="2">
    <source>
        <dbReference type="Pfam" id="PF00930"/>
    </source>
</evidence>
<dbReference type="RefSeq" id="WP_129002823.1">
    <property type="nucleotide sequence ID" value="NZ_SDHZ01000001.1"/>
</dbReference>
<proteinExistence type="predicted"/>
<dbReference type="InterPro" id="IPR029058">
    <property type="entry name" value="AB_hydrolase_fold"/>
</dbReference>
<organism evidence="3 4">
    <name type="scientific">Filimonas effusa</name>
    <dbReference type="NCBI Taxonomy" id="2508721"/>
    <lineage>
        <taxon>Bacteria</taxon>
        <taxon>Pseudomonadati</taxon>
        <taxon>Bacteroidota</taxon>
        <taxon>Chitinophagia</taxon>
        <taxon>Chitinophagales</taxon>
        <taxon>Chitinophagaceae</taxon>
        <taxon>Filimonas</taxon>
    </lineage>
</organism>
<feature type="domain" description="Dipeptidylpeptidase IV N-terminal" evidence="2">
    <location>
        <begin position="97"/>
        <end position="396"/>
    </location>
</feature>
<feature type="domain" description="Peptidase S9 prolyl oligopeptidase catalytic" evidence="1">
    <location>
        <begin position="486"/>
        <end position="677"/>
    </location>
</feature>
<protein>
    <submittedName>
        <fullName evidence="3">S9 family peptidase</fullName>
    </submittedName>
</protein>
<dbReference type="SUPFAM" id="SSF82171">
    <property type="entry name" value="DPP6 N-terminal domain-like"/>
    <property type="match status" value="1"/>
</dbReference>
<dbReference type="PANTHER" id="PTHR11731">
    <property type="entry name" value="PROTEASE FAMILY S9B,C DIPEPTIDYL-PEPTIDASE IV-RELATED"/>
    <property type="match status" value="1"/>
</dbReference>
<dbReference type="Pfam" id="PF00326">
    <property type="entry name" value="Peptidase_S9"/>
    <property type="match status" value="1"/>
</dbReference>
<name>A0A4Q1DEF4_9BACT</name>
<dbReference type="AlphaFoldDB" id="A0A4Q1DEF4"/>
<dbReference type="Gene3D" id="2.140.10.30">
    <property type="entry name" value="Dipeptidylpeptidase IV, N-terminal domain"/>
    <property type="match status" value="1"/>
</dbReference>
<gene>
    <name evidence="3" type="ORF">ESB13_09890</name>
</gene>
<reference evidence="3 4" key="1">
    <citation type="submission" date="2019-01" db="EMBL/GenBank/DDBJ databases">
        <title>Filimonas sp. strain TTM-71.</title>
        <authorList>
            <person name="Chen W.-M."/>
        </authorList>
    </citation>
    <scope>NUCLEOTIDE SEQUENCE [LARGE SCALE GENOMIC DNA]</scope>
    <source>
        <strain evidence="3 4">TTM-71</strain>
    </source>
</reference>
<dbReference type="GO" id="GO:0006508">
    <property type="term" value="P:proteolysis"/>
    <property type="evidence" value="ECO:0007669"/>
    <property type="project" value="InterPro"/>
</dbReference>
<dbReference type="InterPro" id="IPR050278">
    <property type="entry name" value="Serine_Prot_S9B/DPPIV"/>
</dbReference>
<evidence type="ECO:0000313" key="3">
    <source>
        <dbReference type="EMBL" id="RXK87073.1"/>
    </source>
</evidence>
<dbReference type="Gene3D" id="3.40.50.1820">
    <property type="entry name" value="alpha/beta hydrolase"/>
    <property type="match status" value="1"/>
</dbReference>
<evidence type="ECO:0000313" key="4">
    <source>
        <dbReference type="Proteomes" id="UP000290545"/>
    </source>
</evidence>
<dbReference type="InterPro" id="IPR001375">
    <property type="entry name" value="Peptidase_S9_cat"/>
</dbReference>
<comment type="caution">
    <text evidence="3">The sequence shown here is derived from an EMBL/GenBank/DDBJ whole genome shotgun (WGS) entry which is preliminary data.</text>
</comment>
<dbReference type="EMBL" id="SDHZ01000001">
    <property type="protein sequence ID" value="RXK87073.1"/>
    <property type="molecule type" value="Genomic_DNA"/>
</dbReference>
<keyword evidence="4" id="KW-1185">Reference proteome</keyword>
<dbReference type="InterPro" id="IPR002469">
    <property type="entry name" value="Peptidase_S9B_N"/>
</dbReference>
<evidence type="ECO:0000259" key="1">
    <source>
        <dbReference type="Pfam" id="PF00326"/>
    </source>
</evidence>
<dbReference type="SUPFAM" id="SSF53474">
    <property type="entry name" value="alpha/beta-Hydrolases"/>
    <property type="match status" value="1"/>
</dbReference>
<accession>A0A4Q1DEF4</accession>
<dbReference type="Pfam" id="PF00930">
    <property type="entry name" value="DPPIV_N"/>
    <property type="match status" value="1"/>
</dbReference>
<dbReference type="GO" id="GO:0008236">
    <property type="term" value="F:serine-type peptidase activity"/>
    <property type="evidence" value="ECO:0007669"/>
    <property type="project" value="InterPro"/>
</dbReference>
<sequence>MRNRWLIAGLTLITCYATAQKPAFDEAEKYDALQLQKLTGSLTPVPFFSADGKSFTFTVEAPVSKARQVYRVTPSAKTKEPAKDTPSSLPKTFKFYGTDTSPDRQWQLYAQDHNLYLKHEADSTGKALTSNGSLFNSYSSVAETNMNGHTPTNACWSKDSRYFCLIRKDNRRVPTMSVISSTSFGRPYLNTYKYEMPGDSIVAQYELYIGSIDADTLRKINIAKWPDQEVQITGSKLPEKEIYIIRRKRTRDEMELCAVNLETGVLRVVIHETSKPFINEDMFHEYIVNEGKDIIWWSDRSGWGHYYHYNSEGKLLNAITTGDWTAGKLAGIDTLKKCIYVYGYGREKGVNPYYAYLYKVNFDGTGFTLLTPETATHGVFLSPNREYFIDHFSTINQGPKTIVRSTSGKFIMEAYQPDLTALYASGWQAPEPFVVKAADGITDLYGLMWKPFHFDSTRKYPIISQVYPGPQIETVWTEFTVTDRYNNTALAQVGFIVVCMGHRGNSPIRNAAYYKYGYGNLRDNALEDDKYGLEQLARRFSFIDSTRVGIFGHSGGGMMTVAAMGTYPDFYKAGVASSGNHDNTIYNRTWGESYQGFSKPFAKNQALAKNITGPLLLVAGEADANVNPAHTMRMSDALIQAGKDFDLLILPGQSHTYEGVYKRYYEHRLRKFFAAHLLK</sequence>